<dbReference type="AlphaFoldDB" id="A0A4R1XAU8"/>
<dbReference type="GO" id="GO:0009986">
    <property type="term" value="C:cell surface"/>
    <property type="evidence" value="ECO:0007669"/>
    <property type="project" value="UniProtKB-SubCell"/>
</dbReference>
<dbReference type="Pfam" id="PF05662">
    <property type="entry name" value="YadA_stalk"/>
    <property type="match status" value="2"/>
</dbReference>
<gene>
    <name evidence="14" type="ORF">EC844_13818</name>
</gene>
<evidence type="ECO:0000313" key="14">
    <source>
        <dbReference type="EMBL" id="TCM59871.1"/>
    </source>
</evidence>
<evidence type="ECO:0000256" key="1">
    <source>
        <dbReference type="ARBA" id="ARBA00004241"/>
    </source>
</evidence>
<sequence>GGNSGDVIAKKLNQQLDIVGGMTSTDITAASSENIRTVGKDGKLEVQLAKNLTGLESVVVGNTTINNSGLSIVGGPSITTGGINAAGSVISNVGTGVAGTDAVNVDQLEKVTAAAKTEVKAGDNILVSSSQGADGQTIYNVATARDVNFDRVTVGNVVINNTSNTIEGLSNLNIHAADFASKGRAATEEQLKQVIDNQTASDQGSVKYDKNPDGSINKDSVTLGGTPATASKDSNGNIQTTGGTSLNNVASAGDYTDVKNASNAVNAGDLNNAVKDAVNTSGDNLGKILGGNTTVNADGSVSNNNIGGTGKDTIDEAIASINKGVAGAKTEVTAGNNITVKNTGPGANGQDVYQVATSDDVTFKNVTTDNIKVGSVQIDDQGVHAGDKVISDVKAGAVNSGSKDAINGSQLNDANQKNAEFFGGGTKFENGTWTAPTYNVNNGSYHNVGDALGALNEADKVLGDRITNLGDRVDQGFYETNKRIGDIEKSANAGIAAAMALESAPFVAGKFTYAAGAAYHGGENAIGVTLRRTSDNGRWSLTGGVAAASEGDPSFRIGISGVID</sequence>
<evidence type="ECO:0000256" key="9">
    <source>
        <dbReference type="ARBA" id="ARBA00023136"/>
    </source>
</evidence>
<feature type="region of interest" description="Disordered" evidence="11">
    <location>
        <begin position="197"/>
        <end position="243"/>
    </location>
</feature>
<evidence type="ECO:0000259" key="12">
    <source>
        <dbReference type="Pfam" id="PF03895"/>
    </source>
</evidence>
<keyword evidence="4" id="KW-0813">Transport</keyword>
<dbReference type="GO" id="GO:0015031">
    <property type="term" value="P:protein transport"/>
    <property type="evidence" value="ECO:0007669"/>
    <property type="project" value="UniProtKB-KW"/>
</dbReference>
<evidence type="ECO:0000256" key="11">
    <source>
        <dbReference type="SAM" id="MobiDB-lite"/>
    </source>
</evidence>
<evidence type="ECO:0000256" key="4">
    <source>
        <dbReference type="ARBA" id="ARBA00022448"/>
    </source>
</evidence>
<evidence type="ECO:0000256" key="5">
    <source>
        <dbReference type="ARBA" id="ARBA00022452"/>
    </source>
</evidence>
<dbReference type="Proteomes" id="UP000294963">
    <property type="component" value="Unassembled WGS sequence"/>
</dbReference>
<evidence type="ECO:0000259" key="13">
    <source>
        <dbReference type="Pfam" id="PF05662"/>
    </source>
</evidence>
<dbReference type="SUPFAM" id="SSF101967">
    <property type="entry name" value="Adhesin YadA, collagen-binding domain"/>
    <property type="match status" value="1"/>
</dbReference>
<feature type="non-terminal residue" evidence="14">
    <location>
        <position position="1"/>
    </location>
</feature>
<dbReference type="InterPro" id="IPR008635">
    <property type="entry name" value="Coiled_stalk_dom"/>
</dbReference>
<evidence type="ECO:0000313" key="15">
    <source>
        <dbReference type="Proteomes" id="UP000294963"/>
    </source>
</evidence>
<feature type="domain" description="Trimeric autotransporter adhesin YadA-like C-terminal membrane anchor" evidence="12">
    <location>
        <begin position="509"/>
        <end position="560"/>
    </location>
</feature>
<keyword evidence="6" id="KW-0812">Transmembrane</keyword>
<keyword evidence="5" id="KW-1134">Transmembrane beta strand</keyword>
<dbReference type="OrthoDB" id="1631723at2"/>
<comment type="caution">
    <text evidence="14">The sequence shown here is derived from an EMBL/GenBank/DDBJ whole genome shotgun (WGS) entry which is preliminary data.</text>
</comment>
<dbReference type="Gene3D" id="6.10.250.2040">
    <property type="match status" value="2"/>
</dbReference>
<dbReference type="InterPro" id="IPR011049">
    <property type="entry name" value="Serralysin-like_metalloprot_C"/>
</dbReference>
<protein>
    <submittedName>
        <fullName evidence="14">YadA-like protein</fullName>
    </submittedName>
</protein>
<name>A0A4R1XAU8_ACICA</name>
<keyword evidence="10" id="KW-0998">Cell outer membrane</keyword>
<feature type="compositionally biased region" description="Polar residues" evidence="11">
    <location>
        <begin position="228"/>
        <end position="243"/>
    </location>
</feature>
<feature type="domain" description="Trimeric autotransporter adhesin YadA-like stalk" evidence="13">
    <location>
        <begin position="390"/>
        <end position="426"/>
    </location>
</feature>
<keyword evidence="9" id="KW-0472">Membrane</keyword>
<reference evidence="14 15" key="1">
    <citation type="submission" date="2019-03" db="EMBL/GenBank/DDBJ databases">
        <title>Genomic analyses of the natural microbiome of Caenorhabditis elegans.</title>
        <authorList>
            <person name="Samuel B."/>
        </authorList>
    </citation>
    <scope>NUCLEOTIDE SEQUENCE [LARGE SCALE GENOMIC DNA]</scope>
    <source>
        <strain evidence="14 15">JUb89</strain>
    </source>
</reference>
<dbReference type="Gene3D" id="3.30.1300.30">
    <property type="entry name" value="GSPII I/J protein-like"/>
    <property type="match status" value="1"/>
</dbReference>
<evidence type="ECO:0000256" key="8">
    <source>
        <dbReference type="ARBA" id="ARBA00022927"/>
    </source>
</evidence>
<evidence type="ECO:0000256" key="2">
    <source>
        <dbReference type="ARBA" id="ARBA00004442"/>
    </source>
</evidence>
<keyword evidence="15" id="KW-1185">Reference proteome</keyword>
<dbReference type="SUPFAM" id="SSF54523">
    <property type="entry name" value="Pili subunits"/>
    <property type="match status" value="1"/>
</dbReference>
<dbReference type="GO" id="GO:0009279">
    <property type="term" value="C:cell outer membrane"/>
    <property type="evidence" value="ECO:0007669"/>
    <property type="project" value="UniProtKB-SubCell"/>
</dbReference>
<evidence type="ECO:0000256" key="7">
    <source>
        <dbReference type="ARBA" id="ARBA00022729"/>
    </source>
</evidence>
<evidence type="ECO:0000256" key="3">
    <source>
        <dbReference type="ARBA" id="ARBA00005848"/>
    </source>
</evidence>
<dbReference type="Pfam" id="PF03895">
    <property type="entry name" value="YadA_anchor"/>
    <property type="match status" value="1"/>
</dbReference>
<evidence type="ECO:0000256" key="10">
    <source>
        <dbReference type="ARBA" id="ARBA00023237"/>
    </source>
</evidence>
<dbReference type="InterPro" id="IPR005594">
    <property type="entry name" value="YadA_C"/>
</dbReference>
<organism evidence="14 15">
    <name type="scientific">Acinetobacter calcoaceticus</name>
    <dbReference type="NCBI Taxonomy" id="471"/>
    <lineage>
        <taxon>Bacteria</taxon>
        <taxon>Pseudomonadati</taxon>
        <taxon>Pseudomonadota</taxon>
        <taxon>Gammaproteobacteria</taxon>
        <taxon>Moraxellales</taxon>
        <taxon>Moraxellaceae</taxon>
        <taxon>Acinetobacter</taxon>
        <taxon>Acinetobacter calcoaceticus/baumannii complex</taxon>
    </lineage>
</organism>
<comment type="similarity">
    <text evidence="3">Belongs to the autotransporter-2 (AT-2) (TC 1.B.40) family.</text>
</comment>
<dbReference type="EMBL" id="SLVJ01000038">
    <property type="protein sequence ID" value="TCM59871.1"/>
    <property type="molecule type" value="Genomic_DNA"/>
</dbReference>
<dbReference type="Gene3D" id="2.20.70.140">
    <property type="match status" value="1"/>
</dbReference>
<comment type="subcellular location">
    <subcellularLocation>
        <location evidence="2">Cell outer membrane</location>
    </subcellularLocation>
    <subcellularLocation>
        <location evidence="1">Cell surface</location>
    </subcellularLocation>
</comment>
<evidence type="ECO:0000256" key="6">
    <source>
        <dbReference type="ARBA" id="ARBA00022692"/>
    </source>
</evidence>
<feature type="domain" description="Trimeric autotransporter adhesin YadA-like stalk" evidence="13">
    <location>
        <begin position="90"/>
        <end position="126"/>
    </location>
</feature>
<keyword evidence="7" id="KW-0732">Signal</keyword>
<keyword evidence="8" id="KW-0653">Protein transport</keyword>
<dbReference type="InterPro" id="IPR045584">
    <property type="entry name" value="Pilin-like"/>
</dbReference>
<accession>A0A4R1XAU8</accession>
<proteinExistence type="inferred from homology"/>
<dbReference type="Gene3D" id="1.20.5.170">
    <property type="match status" value="1"/>
</dbReference>